<comment type="subcellular location">
    <subcellularLocation>
        <location evidence="2">Endomembrane system</location>
        <topology evidence="2">Multi-pass membrane protein</topology>
    </subcellularLocation>
</comment>
<feature type="domain" description="DUF2921" evidence="13">
    <location>
        <begin position="264"/>
        <end position="425"/>
    </location>
</feature>
<reference evidence="14 15" key="1">
    <citation type="journal article" date="2018" name="Nat. Genet.">
        <title>Extensive intraspecific gene order and gene structural variations between Mo17 and other maize genomes.</title>
        <authorList>
            <person name="Sun S."/>
            <person name="Zhou Y."/>
            <person name="Chen J."/>
            <person name="Shi J."/>
            <person name="Zhao H."/>
            <person name="Zhao H."/>
            <person name="Song W."/>
            <person name="Zhang M."/>
            <person name="Cui Y."/>
            <person name="Dong X."/>
            <person name="Liu H."/>
            <person name="Ma X."/>
            <person name="Jiao Y."/>
            <person name="Wang B."/>
            <person name="Wei X."/>
            <person name="Stein J.C."/>
            <person name="Glaubitz J.C."/>
            <person name="Lu F."/>
            <person name="Yu G."/>
            <person name="Liang C."/>
            <person name="Fengler K."/>
            <person name="Li B."/>
            <person name="Rafalski A."/>
            <person name="Schnable P.S."/>
            <person name="Ware D.H."/>
            <person name="Buckler E.S."/>
            <person name="Lai J."/>
        </authorList>
    </citation>
    <scope>NUCLEOTIDE SEQUENCE [LARGE SCALE GENOMIC DNA]</scope>
    <source>
        <strain evidence="15">cv. Missouri 17</strain>
        <tissue evidence="14">Seedling</tissue>
    </source>
</reference>
<evidence type="ECO:0000256" key="5">
    <source>
        <dbReference type="ARBA" id="ARBA00022679"/>
    </source>
</evidence>
<dbReference type="Pfam" id="PF25333">
    <property type="entry name" value="DUF2921_N"/>
    <property type="match status" value="3"/>
</dbReference>
<feature type="transmembrane region" description="Helical" evidence="11">
    <location>
        <begin position="756"/>
        <end position="776"/>
    </location>
</feature>
<keyword evidence="6 11" id="KW-0812">Transmembrane</keyword>
<dbReference type="InterPro" id="IPR057425">
    <property type="entry name" value="DUF2921_N"/>
</dbReference>
<dbReference type="AlphaFoldDB" id="A0A3L6DL92"/>
<dbReference type="EMBL" id="NCVQ01000009">
    <property type="protein sequence ID" value="PWZ09345.1"/>
    <property type="molecule type" value="Genomic_DNA"/>
</dbReference>
<evidence type="ECO:0000259" key="12">
    <source>
        <dbReference type="Pfam" id="PF11145"/>
    </source>
</evidence>
<dbReference type="ExpressionAtlas" id="A0A3L6DL92">
    <property type="expression patterns" value="baseline and differential"/>
</dbReference>
<feature type="transmembrane region" description="Helical" evidence="11">
    <location>
        <begin position="669"/>
        <end position="690"/>
    </location>
</feature>
<protein>
    <recommendedName>
        <fullName evidence="4">RING-type E3 ubiquitin transferase</fullName>
        <ecNumber evidence="4">2.3.2.27</ecNumber>
    </recommendedName>
</protein>
<feature type="domain" description="DUF2921" evidence="13">
    <location>
        <begin position="62"/>
        <end position="242"/>
    </location>
</feature>
<keyword evidence="7" id="KW-0833">Ubl conjugation pathway</keyword>
<dbReference type="OrthoDB" id="756308at2759"/>
<dbReference type="GO" id="GO:0012505">
    <property type="term" value="C:endomembrane system"/>
    <property type="evidence" value="ECO:0007669"/>
    <property type="project" value="UniProtKB-SubCell"/>
</dbReference>
<evidence type="ECO:0000256" key="4">
    <source>
        <dbReference type="ARBA" id="ARBA00012483"/>
    </source>
</evidence>
<evidence type="ECO:0000256" key="8">
    <source>
        <dbReference type="ARBA" id="ARBA00022989"/>
    </source>
</evidence>
<evidence type="ECO:0000313" key="14">
    <source>
        <dbReference type="EMBL" id="PWZ09345.1"/>
    </source>
</evidence>
<feature type="domain" description="DUF2921" evidence="13">
    <location>
        <begin position="463"/>
        <end position="618"/>
    </location>
</feature>
<keyword evidence="8 11" id="KW-1133">Transmembrane helix</keyword>
<comment type="catalytic activity">
    <reaction evidence="1">
        <text>S-ubiquitinyl-[E2 ubiquitin-conjugating enzyme]-L-cysteine + [acceptor protein]-L-lysine = [E2 ubiquitin-conjugating enzyme]-L-cysteine + N(6)-ubiquitinyl-[acceptor protein]-L-lysine.</text>
        <dbReference type="EC" id="2.3.2.27"/>
    </reaction>
</comment>
<evidence type="ECO:0000256" key="6">
    <source>
        <dbReference type="ARBA" id="ARBA00022692"/>
    </source>
</evidence>
<evidence type="ECO:0000259" key="13">
    <source>
        <dbReference type="Pfam" id="PF25333"/>
    </source>
</evidence>
<evidence type="ECO:0000256" key="10">
    <source>
        <dbReference type="SAM" id="MobiDB-lite"/>
    </source>
</evidence>
<keyword evidence="5" id="KW-0808">Transferase</keyword>
<evidence type="ECO:0000313" key="15">
    <source>
        <dbReference type="Proteomes" id="UP000251960"/>
    </source>
</evidence>
<dbReference type="PANTHER" id="PTHR33389">
    <property type="entry name" value="FAMILY PROTEIN, PUTATIVE (DUF2921)-RELATED"/>
    <property type="match status" value="1"/>
</dbReference>
<evidence type="ECO:0000256" key="3">
    <source>
        <dbReference type="ARBA" id="ARBA00004906"/>
    </source>
</evidence>
<evidence type="ECO:0000256" key="1">
    <source>
        <dbReference type="ARBA" id="ARBA00000900"/>
    </source>
</evidence>
<name>A0A3L6DL92_MAIZE</name>
<organism evidence="14 15">
    <name type="scientific">Zea mays</name>
    <name type="common">Maize</name>
    <dbReference type="NCBI Taxonomy" id="4577"/>
    <lineage>
        <taxon>Eukaryota</taxon>
        <taxon>Viridiplantae</taxon>
        <taxon>Streptophyta</taxon>
        <taxon>Embryophyta</taxon>
        <taxon>Tracheophyta</taxon>
        <taxon>Spermatophyta</taxon>
        <taxon>Magnoliopsida</taxon>
        <taxon>Liliopsida</taxon>
        <taxon>Poales</taxon>
        <taxon>Poaceae</taxon>
        <taxon>PACMAD clade</taxon>
        <taxon>Panicoideae</taxon>
        <taxon>Andropogonodae</taxon>
        <taxon>Andropogoneae</taxon>
        <taxon>Tripsacinae</taxon>
        <taxon>Zea</taxon>
    </lineage>
</organism>
<gene>
    <name evidence="14" type="ORF">Zm00014a_004183</name>
</gene>
<dbReference type="PANTHER" id="PTHR33389:SF18">
    <property type="entry name" value="OS01G0677900 PROTEIN"/>
    <property type="match status" value="1"/>
</dbReference>
<sequence length="926" mass="102291">MGEGRGRRDLTPRFLSTSQMAPPSANRSHQQLVVLPVLLLLLIRIPASAVAAADTSLSTLSYSHHCPNLPSALDLPGGEVSALGPDARVPVPEVSTGYFVGGDRIFGPDPSSQPRSFSLLPSSVARTTNASLLHVSATLTVSGGRRPFRDRGGRNLFEYDGRARHFRPRLPRFTGRRGSITFGLEGYYSTGSGDLCMVGTGSGRAADGSPVHFLPVVLRLGFPSPANVTRPFVTGRLENVDTISPIEPISLVAYTQEGYAYGESASCPPPPAGRLDALQVFENRNFSCAHLSSMLKSPFRLDYPSGSESTASSLGIHQSYMYVNRMHCNDDGAVRAYVAFTNQTELSRYYFMLGEKAVVVDGFWDQKSSRLCLKGCHVVKSGPSRADLAVGECGIGMSFWFPAVWSLQQRSFSAGLVWNASLKSGEAVAAGSSAITPNYRGNLSGLKYNYTKVDEAMKYYEKSGLNKNRKGKFPDSNSYQDLVFRFFVKRGGGSGYASPVTIGSMLFDGNSLVVQDPFSRHVTAEMKQRLLNVSYDIYYVGKWSLESFHRRHISAEGVYDTKTGSLCMIACRELNVSSDCEILVTAQFSSLDAKVAQHVKGAIKSLRKKTDPLFFETLDIASYGMYVEQVDASIWRMDIESTMTLISMTLACVFIAVQLFHVNKVPEALPAMSITMLVVLALGYMIPLVLNFDALFKNSNKQTVPLSGGGWLEVNEVMVRIITMVTFLLQLRLLQQAWSARSVDASKAESWAAEKKVLWICLPLYIIGGAITWVVHMRSNHSRRMLRQVVHLKPVEQHAFWEDLVSYCGLILDGFLLPQVILNVFSDSKVRALSPGFYIGSTLIRVLPHVYDVFRRQHFVPSLRPSYMYAGPRDDLFSLAWDIVIPCGALLLSALLFFQQWRGGAFFLCSKNRRTREYEMVSVASS</sequence>
<dbReference type="GO" id="GO:0061630">
    <property type="term" value="F:ubiquitin protein ligase activity"/>
    <property type="evidence" value="ECO:0007669"/>
    <property type="project" value="UniProtKB-EC"/>
</dbReference>
<dbReference type="EC" id="2.3.2.27" evidence="4"/>
<accession>A0A3L6DL92</accession>
<evidence type="ECO:0000256" key="7">
    <source>
        <dbReference type="ARBA" id="ARBA00022786"/>
    </source>
</evidence>
<comment type="pathway">
    <text evidence="3">Protein modification; protein ubiquitination.</text>
</comment>
<feature type="transmembrane region" description="Helical" evidence="11">
    <location>
        <begin position="643"/>
        <end position="662"/>
    </location>
</feature>
<feature type="transmembrane region" description="Helical" evidence="11">
    <location>
        <begin position="876"/>
        <end position="898"/>
    </location>
</feature>
<comment type="caution">
    <text evidence="14">The sequence shown here is derived from an EMBL/GenBank/DDBJ whole genome shotgun (WGS) entry which is preliminary data.</text>
</comment>
<dbReference type="Proteomes" id="UP000251960">
    <property type="component" value="Chromosome 8"/>
</dbReference>
<proteinExistence type="predicted"/>
<keyword evidence="9 11" id="KW-0472">Membrane</keyword>
<evidence type="ECO:0000256" key="9">
    <source>
        <dbReference type="ARBA" id="ARBA00023136"/>
    </source>
</evidence>
<evidence type="ECO:0000256" key="2">
    <source>
        <dbReference type="ARBA" id="ARBA00004127"/>
    </source>
</evidence>
<dbReference type="Pfam" id="PF11145">
    <property type="entry name" value="DUF2921"/>
    <property type="match status" value="1"/>
</dbReference>
<feature type="compositionally biased region" description="Basic and acidic residues" evidence="10">
    <location>
        <begin position="1"/>
        <end position="11"/>
    </location>
</feature>
<feature type="compositionally biased region" description="Polar residues" evidence="10">
    <location>
        <begin position="14"/>
        <end position="26"/>
    </location>
</feature>
<feature type="domain" description="SWEET-like" evidence="12">
    <location>
        <begin position="629"/>
        <end position="910"/>
    </location>
</feature>
<dbReference type="OMA" id="FWSESTW"/>
<feature type="region of interest" description="Disordered" evidence="10">
    <location>
        <begin position="1"/>
        <end position="26"/>
    </location>
</feature>
<dbReference type="InterPro" id="IPR021319">
    <property type="entry name" value="DUF2921"/>
</dbReference>
<evidence type="ECO:0000256" key="11">
    <source>
        <dbReference type="SAM" id="Phobius"/>
    </source>
</evidence>